<organism evidence="11 12">
    <name type="scientific">Didymodactylos carnosus</name>
    <dbReference type="NCBI Taxonomy" id="1234261"/>
    <lineage>
        <taxon>Eukaryota</taxon>
        <taxon>Metazoa</taxon>
        <taxon>Spiralia</taxon>
        <taxon>Gnathifera</taxon>
        <taxon>Rotifera</taxon>
        <taxon>Eurotatoria</taxon>
        <taxon>Bdelloidea</taxon>
        <taxon>Philodinida</taxon>
        <taxon>Philodinidae</taxon>
        <taxon>Didymodactylos</taxon>
    </lineage>
</organism>
<evidence type="ECO:0000256" key="3">
    <source>
        <dbReference type="ARBA" id="ARBA00022475"/>
    </source>
</evidence>
<dbReference type="EMBL" id="CAJOBA010002978">
    <property type="protein sequence ID" value="CAF3666257.1"/>
    <property type="molecule type" value="Genomic_DNA"/>
</dbReference>
<evidence type="ECO:0008006" key="13">
    <source>
        <dbReference type="Google" id="ProtNLM"/>
    </source>
</evidence>
<feature type="transmembrane region" description="Helical" evidence="9">
    <location>
        <begin position="200"/>
        <end position="222"/>
    </location>
</feature>
<evidence type="ECO:0000256" key="6">
    <source>
        <dbReference type="ARBA" id="ARBA00023136"/>
    </source>
</evidence>
<sequence>MLPHVFMKVNAIKVKKLESSVLRTQYYPILLYNIIDFLSLYIGLTTGLCGSITTFSGVMYDAGLALYGSVYGRYPVSDYLFLLISIFSSSFAGFLFGRHLAVLTTLSQQKEKKHDGQQSVQQEIKLEKASSVQIFHTFNLRLWLFPLLIVLSIPAILAIIVTLPNTNNTYIYYSVLFAPFGSLTRWLLSFLNVRFKKFPLGTFICNFTGSCLYLGIIAIMIYTSANNNLLQKQVLMAILQGYCGCLTTVSTLVLETSTMKRFYAFQLEKLFLTTRHDVMVLTLKRLIDVAKSQGKHVPPSLHYTEKTGHDGAGSMSIYRSSHNPQVKPNIFLKMFTSLSLTSSLTHNIL</sequence>
<proteinExistence type="inferred from homology"/>
<keyword evidence="5 9" id="KW-1133">Transmembrane helix</keyword>
<dbReference type="AlphaFoldDB" id="A0A8S2HPK2"/>
<evidence type="ECO:0000313" key="10">
    <source>
        <dbReference type="EMBL" id="CAF0882737.1"/>
    </source>
</evidence>
<dbReference type="EMBL" id="CAJNOK010002977">
    <property type="protein sequence ID" value="CAF0882737.1"/>
    <property type="molecule type" value="Genomic_DNA"/>
</dbReference>
<keyword evidence="3" id="KW-1003">Cell membrane</keyword>
<evidence type="ECO:0000256" key="9">
    <source>
        <dbReference type="SAM" id="Phobius"/>
    </source>
</evidence>
<comment type="subcellular location">
    <subcellularLocation>
        <location evidence="2">Cell membrane</location>
        <topology evidence="2">Multi-pass membrane protein</topology>
    </subcellularLocation>
</comment>
<feature type="transmembrane region" description="Helical" evidence="9">
    <location>
        <begin position="30"/>
        <end position="59"/>
    </location>
</feature>
<evidence type="ECO:0000256" key="1">
    <source>
        <dbReference type="ARBA" id="ARBA00002598"/>
    </source>
</evidence>
<dbReference type="Pfam" id="PF02537">
    <property type="entry name" value="CRCB"/>
    <property type="match status" value="1"/>
</dbReference>
<dbReference type="GO" id="GO:0005886">
    <property type="term" value="C:plasma membrane"/>
    <property type="evidence" value="ECO:0007669"/>
    <property type="project" value="UniProtKB-SubCell"/>
</dbReference>
<dbReference type="GO" id="GO:1903425">
    <property type="term" value="F:fluoride transmembrane transporter activity"/>
    <property type="evidence" value="ECO:0007669"/>
    <property type="project" value="TreeGrafter"/>
</dbReference>
<evidence type="ECO:0000256" key="7">
    <source>
        <dbReference type="ARBA" id="ARBA00035120"/>
    </source>
</evidence>
<dbReference type="PANTHER" id="PTHR28259">
    <property type="entry name" value="FLUORIDE EXPORT PROTEIN 1-RELATED"/>
    <property type="match status" value="1"/>
</dbReference>
<comment type="caution">
    <text evidence="11">The sequence shown here is derived from an EMBL/GenBank/DDBJ whole genome shotgun (WGS) entry which is preliminary data.</text>
</comment>
<feature type="transmembrane region" description="Helical" evidence="9">
    <location>
        <begin position="79"/>
        <end position="103"/>
    </location>
</feature>
<gene>
    <name evidence="10" type="ORF">OVA965_LOCUS8706</name>
    <name evidence="11" type="ORF">TMI583_LOCUS8702</name>
</gene>
<feature type="transmembrane region" description="Helical" evidence="9">
    <location>
        <begin position="170"/>
        <end position="188"/>
    </location>
</feature>
<comment type="function">
    <text evidence="1">Fluoride channel required for the rapid expulsion of cytoplasmic fluoride.</text>
</comment>
<feature type="transmembrane region" description="Helical" evidence="9">
    <location>
        <begin position="234"/>
        <end position="254"/>
    </location>
</feature>
<protein>
    <recommendedName>
        <fullName evidence="13">CrcB-like protein</fullName>
    </recommendedName>
</protein>
<evidence type="ECO:0000313" key="11">
    <source>
        <dbReference type="EMBL" id="CAF3666257.1"/>
    </source>
</evidence>
<keyword evidence="6 9" id="KW-0472">Membrane</keyword>
<reference evidence="11" key="1">
    <citation type="submission" date="2021-02" db="EMBL/GenBank/DDBJ databases">
        <authorList>
            <person name="Nowell W R."/>
        </authorList>
    </citation>
    <scope>NUCLEOTIDE SEQUENCE</scope>
</reference>
<comment type="similarity">
    <text evidence="7">Belongs to the fluoride channel Fluc/FEX (TC 1.A.43) family.</text>
</comment>
<dbReference type="InterPro" id="IPR003691">
    <property type="entry name" value="FluC"/>
</dbReference>
<accession>A0A8S2HPK2</accession>
<keyword evidence="4 9" id="KW-0812">Transmembrane</keyword>
<evidence type="ECO:0000256" key="8">
    <source>
        <dbReference type="ARBA" id="ARBA00035585"/>
    </source>
</evidence>
<comment type="catalytic activity">
    <reaction evidence="8">
        <text>fluoride(in) = fluoride(out)</text>
        <dbReference type="Rhea" id="RHEA:76159"/>
        <dbReference type="ChEBI" id="CHEBI:17051"/>
    </reaction>
    <physiologicalReaction direction="left-to-right" evidence="8">
        <dbReference type="Rhea" id="RHEA:76160"/>
    </physiologicalReaction>
</comment>
<evidence type="ECO:0000256" key="4">
    <source>
        <dbReference type="ARBA" id="ARBA00022692"/>
    </source>
</evidence>
<dbReference type="PANTHER" id="PTHR28259:SF1">
    <property type="entry name" value="FLUORIDE EXPORT PROTEIN 1-RELATED"/>
    <property type="match status" value="1"/>
</dbReference>
<dbReference type="Proteomes" id="UP000682733">
    <property type="component" value="Unassembled WGS sequence"/>
</dbReference>
<evidence type="ECO:0000256" key="2">
    <source>
        <dbReference type="ARBA" id="ARBA00004651"/>
    </source>
</evidence>
<name>A0A8S2HPK2_9BILA</name>
<feature type="transmembrane region" description="Helical" evidence="9">
    <location>
        <begin position="142"/>
        <end position="164"/>
    </location>
</feature>
<evidence type="ECO:0000313" key="12">
    <source>
        <dbReference type="Proteomes" id="UP000682733"/>
    </source>
</evidence>
<dbReference type="Proteomes" id="UP000677228">
    <property type="component" value="Unassembled WGS sequence"/>
</dbReference>
<evidence type="ECO:0000256" key="5">
    <source>
        <dbReference type="ARBA" id="ARBA00022989"/>
    </source>
</evidence>